<feature type="compositionally biased region" description="Basic and acidic residues" evidence="4">
    <location>
        <begin position="146"/>
        <end position="168"/>
    </location>
</feature>
<dbReference type="SUPFAM" id="SSF69360">
    <property type="entry name" value="Cell wall binding repeat"/>
    <property type="match status" value="1"/>
</dbReference>
<dbReference type="Gene3D" id="2.10.270.10">
    <property type="entry name" value="Cholin Binding"/>
    <property type="match status" value="2"/>
</dbReference>
<reference evidence="5" key="1">
    <citation type="submission" date="2020-04" db="EMBL/GenBank/DDBJ databases">
        <title>Deep metagenomics examines the oral microbiome during advanced dental caries in children, revealing novel taxa and co-occurrences with host molecules.</title>
        <authorList>
            <person name="Baker J.L."/>
            <person name="Morton J.T."/>
            <person name="Dinis M."/>
            <person name="Alvarez R."/>
            <person name="Tran N.C."/>
            <person name="Knight R."/>
            <person name="Edlund A."/>
        </authorList>
    </citation>
    <scope>NUCLEOTIDE SEQUENCE</scope>
    <source>
        <strain evidence="5">JCVI_38_bin.19</strain>
    </source>
</reference>
<dbReference type="PROSITE" id="PS50005">
    <property type="entry name" value="TPR"/>
    <property type="match status" value="1"/>
</dbReference>
<dbReference type="Gene3D" id="1.25.40.10">
    <property type="entry name" value="Tetratricopeptide repeat domain"/>
    <property type="match status" value="1"/>
</dbReference>
<gene>
    <name evidence="5" type="ORF">HXM90_05690</name>
</gene>
<protein>
    <submittedName>
        <fullName evidence="5">Cell wall-binding protein</fullName>
    </submittedName>
</protein>
<keyword evidence="2" id="KW-0802">TPR repeat</keyword>
<evidence type="ECO:0000256" key="4">
    <source>
        <dbReference type="SAM" id="MobiDB-lite"/>
    </source>
</evidence>
<feature type="compositionally biased region" description="Basic and acidic residues" evidence="4">
    <location>
        <begin position="291"/>
        <end position="307"/>
    </location>
</feature>
<proteinExistence type="predicted"/>
<dbReference type="InterPro" id="IPR019734">
    <property type="entry name" value="TPR_rpt"/>
</dbReference>
<feature type="repeat" description="TPR" evidence="2">
    <location>
        <begin position="487"/>
        <end position="520"/>
    </location>
</feature>
<feature type="compositionally biased region" description="Low complexity" evidence="4">
    <location>
        <begin position="118"/>
        <end position="130"/>
    </location>
</feature>
<feature type="compositionally biased region" description="Basic and acidic residues" evidence="4">
    <location>
        <begin position="105"/>
        <end position="117"/>
    </location>
</feature>
<dbReference type="Pfam" id="PF14559">
    <property type="entry name" value="TPR_19"/>
    <property type="match status" value="1"/>
</dbReference>
<dbReference type="AlphaFoldDB" id="A0A930DK93"/>
<sequence length="843" mass="95925">MRCKVCGTEVKENQRFCPTCGLLIDLSFSPFQNIEVQPEPEKDEEPEFLKQQMLAQEEAESEEESVENLPLKKNVDEFLEEQKEAGELEYAPEEEPIQENSVQDNLEKDIPEQEKLEQSLSTQEFLSQEELSQEELSQEEVLEEDVSQKELEEKAVQAEAVKESVASEEKEETDTAALSKEQEETGTDTLSGEKEETDTAALSKEQEEIDRDALSEEQEEASFIEAFFREKEEHGEEESQPEETQVQESIQEEAEQEGLKEETSEQEISAQEEAGIQEFVPEVFTEEDSKEDSHGDELQEKEPQKDESQEDEPQEDESQEDESQEDESQEDELQEKDPQEEESQEEEGPLEDESITLIERGLFREEVQEDEEEPEEKILSLQEKRKEMEEKLAFEGEIPDDPDDFQDKAAIPPTSVGEWKKGWQKWKKAAPLAIIPVLGIAYICYQNLPATQYDNLLKKGTKLVQSEKGDEAIALLEGMPSNLTKNSKYYLLLSEAYGKAGRHQEAVKALEEAKKLYPEDTEVQTALSLLDPKVESDLQGDSFTDPVEISLKSSGKKIIYSISGGKEDIQNEEYLAPIKLSRNGNYTLTAYAQASDGSMGESYSKSFSISLDPEKYHLSQFVDEEGGRSYIDENGDRVTGWKEIAGKYYYFDENGIMQSDFQDIGGERYYLNSDGTMQTGRLDLEGKTYFFDQDGHMIKDAWVDNLYYVGEDGVMLRNQENKEGVHFDEDGRRAFLAADLYAAHPDSIVVVESKQRKEHSSYYLFPAKVYYQKKNGRASGKVAYETEIKVSKMAMMSYLDENLPSITAKDAVSFLPTLSMQNIKQNKDGVVTSFAFVLGERRS</sequence>
<dbReference type="Proteomes" id="UP000775770">
    <property type="component" value="Unassembled WGS sequence"/>
</dbReference>
<evidence type="ECO:0000256" key="2">
    <source>
        <dbReference type="PROSITE-ProRule" id="PRU00339"/>
    </source>
</evidence>
<comment type="caution">
    <text evidence="5">The sequence shown here is derived from an EMBL/GenBank/DDBJ whole genome shotgun (WGS) entry which is preliminary data.</text>
</comment>
<dbReference type="EMBL" id="JABZRA010000069">
    <property type="protein sequence ID" value="MBF1272898.1"/>
    <property type="molecule type" value="Genomic_DNA"/>
</dbReference>
<keyword evidence="1" id="KW-0677">Repeat</keyword>
<feature type="region of interest" description="Disordered" evidence="4">
    <location>
        <begin position="53"/>
        <end position="359"/>
    </location>
</feature>
<evidence type="ECO:0000256" key="1">
    <source>
        <dbReference type="ARBA" id="ARBA00022737"/>
    </source>
</evidence>
<dbReference type="InterPro" id="IPR011990">
    <property type="entry name" value="TPR-like_helical_dom_sf"/>
</dbReference>
<feature type="compositionally biased region" description="Acidic residues" evidence="4">
    <location>
        <begin position="131"/>
        <end position="145"/>
    </location>
</feature>
<name>A0A930DK93_9FIRM</name>
<dbReference type="SUPFAM" id="SSF48452">
    <property type="entry name" value="TPR-like"/>
    <property type="match status" value="1"/>
</dbReference>
<evidence type="ECO:0000256" key="3">
    <source>
        <dbReference type="PROSITE-ProRule" id="PRU00591"/>
    </source>
</evidence>
<dbReference type="InterPro" id="IPR018337">
    <property type="entry name" value="Cell_wall/Cho-bd_repeat"/>
</dbReference>
<evidence type="ECO:0000313" key="6">
    <source>
        <dbReference type="Proteomes" id="UP000775770"/>
    </source>
</evidence>
<evidence type="ECO:0000313" key="5">
    <source>
        <dbReference type="EMBL" id="MBF1272898.1"/>
    </source>
</evidence>
<accession>A0A930DK93</accession>
<dbReference type="Pfam" id="PF01473">
    <property type="entry name" value="Choline_bind_1"/>
    <property type="match status" value="2"/>
</dbReference>
<feature type="repeat" description="Cell wall-binding" evidence="3">
    <location>
        <begin position="638"/>
        <end position="657"/>
    </location>
</feature>
<dbReference type="Pfam" id="PF19085">
    <property type="entry name" value="Choline_bind_2"/>
    <property type="match status" value="1"/>
</dbReference>
<feature type="compositionally biased region" description="Acidic residues" evidence="4">
    <location>
        <begin position="57"/>
        <end position="66"/>
    </location>
</feature>
<organism evidence="5 6">
    <name type="scientific">Oribacterium sinus</name>
    <dbReference type="NCBI Taxonomy" id="237576"/>
    <lineage>
        <taxon>Bacteria</taxon>
        <taxon>Bacillati</taxon>
        <taxon>Bacillota</taxon>
        <taxon>Clostridia</taxon>
        <taxon>Lachnospirales</taxon>
        <taxon>Lachnospiraceae</taxon>
        <taxon>Oribacterium</taxon>
    </lineage>
</organism>
<feature type="compositionally biased region" description="Basic and acidic residues" evidence="4">
    <location>
        <begin position="73"/>
        <end position="86"/>
    </location>
</feature>
<dbReference type="RefSeq" id="WP_304071645.1">
    <property type="nucleotide sequence ID" value="NZ_JABZRA010000069.1"/>
</dbReference>
<feature type="compositionally biased region" description="Acidic residues" evidence="4">
    <location>
        <begin position="308"/>
        <end position="354"/>
    </location>
</feature>
<feature type="compositionally biased region" description="Acidic residues" evidence="4">
    <location>
        <begin position="207"/>
        <end position="222"/>
    </location>
</feature>
<dbReference type="PROSITE" id="PS51170">
    <property type="entry name" value="CW"/>
    <property type="match status" value="1"/>
</dbReference>